<reference evidence="1 2" key="1">
    <citation type="submission" date="2023-07" db="EMBL/GenBank/DDBJ databases">
        <title>Functional and genomic diversity of the sorghum phyllosphere microbiome.</title>
        <authorList>
            <person name="Shade A."/>
        </authorList>
    </citation>
    <scope>NUCLEOTIDE SEQUENCE [LARGE SCALE GENOMIC DNA]</scope>
    <source>
        <strain evidence="1 2">SORGH_AS_0892</strain>
    </source>
</reference>
<dbReference type="Pfam" id="PF12784">
    <property type="entry name" value="PDDEXK_2"/>
    <property type="match status" value="1"/>
</dbReference>
<dbReference type="EMBL" id="JAUTBA010000001">
    <property type="protein sequence ID" value="MDQ1150284.1"/>
    <property type="molecule type" value="Genomic_DNA"/>
</dbReference>
<protein>
    <submittedName>
        <fullName evidence="1">Transposase/invertase (TIGR01784 family)</fullName>
    </submittedName>
</protein>
<dbReference type="InterPro" id="IPR010106">
    <property type="entry name" value="RpnA"/>
</dbReference>
<dbReference type="PANTHER" id="PTHR41317">
    <property type="entry name" value="PD-(D_E)XK NUCLEASE FAMILY TRANSPOSASE"/>
    <property type="match status" value="1"/>
</dbReference>
<dbReference type="PANTHER" id="PTHR41317:SF1">
    <property type="entry name" value="PD-(D_E)XK NUCLEASE FAMILY TRANSPOSASE"/>
    <property type="match status" value="1"/>
</dbReference>
<proteinExistence type="predicted"/>
<evidence type="ECO:0000313" key="2">
    <source>
        <dbReference type="Proteomes" id="UP001244640"/>
    </source>
</evidence>
<sequence length="370" mass="42477">MLTFSLIGRIINISYLSTCFFTNNFSNFEFIIVYLPDNQFLNVMARSKKHLGKYVDPRTDFGWKFYFGREDNKILLIEFLNSLFHGEKIISDLRYKPVEHDGDYKEMRRVVFDLHCIGSDGEVFIIEMQQLFQEFFKDRAVYYTSRLINKQLARGKKGSDYYLPEVYFIGILEFDMDRNGGSGISRVTERPYFYDVALCDKLTREIFYDKLGYKMISLPLFNKQPEELKTVMDQWLYLLKHLSTMDRLPTFLDKRIFGLIFEIGEIGKLTEEELMSYEASLKHKRDAESVFNSAKKSGEALGHAKGLAEGKAKGLAEGKAKGLAEGKAKGLAEGERKKALETAKAFKEMGLPIADIAKGTGLSVEEVEKL</sequence>
<organism evidence="1 2">
    <name type="scientific">Sphingobacterium zeae</name>
    <dbReference type="NCBI Taxonomy" id="1776859"/>
    <lineage>
        <taxon>Bacteria</taxon>
        <taxon>Pseudomonadati</taxon>
        <taxon>Bacteroidota</taxon>
        <taxon>Sphingobacteriia</taxon>
        <taxon>Sphingobacteriales</taxon>
        <taxon>Sphingobacteriaceae</taxon>
        <taxon>Sphingobacterium</taxon>
    </lineage>
</organism>
<evidence type="ECO:0000313" key="1">
    <source>
        <dbReference type="EMBL" id="MDQ1150284.1"/>
    </source>
</evidence>
<dbReference type="Proteomes" id="UP001244640">
    <property type="component" value="Unassembled WGS sequence"/>
</dbReference>
<gene>
    <name evidence="1" type="ORF">QE382_002268</name>
</gene>
<comment type="caution">
    <text evidence="1">The sequence shown here is derived from an EMBL/GenBank/DDBJ whole genome shotgun (WGS) entry which is preliminary data.</text>
</comment>
<dbReference type="NCBIfam" id="TIGR01784">
    <property type="entry name" value="T_den_put_tspse"/>
    <property type="match status" value="1"/>
</dbReference>
<keyword evidence="2" id="KW-1185">Reference proteome</keyword>
<name>A0ABU0U5Q3_9SPHI</name>
<accession>A0ABU0U5Q3</accession>